<dbReference type="EMBL" id="NAAD01000009">
    <property type="protein sequence ID" value="ORJ60265.1"/>
    <property type="molecule type" value="Genomic_DNA"/>
</dbReference>
<evidence type="ECO:0000259" key="8">
    <source>
        <dbReference type="PROSITE" id="PS50905"/>
    </source>
</evidence>
<evidence type="ECO:0000256" key="5">
    <source>
        <dbReference type="ARBA" id="ARBA00023004"/>
    </source>
</evidence>
<feature type="binding site" evidence="6">
    <location>
        <position position="50"/>
    </location>
    <ligand>
        <name>Fe cation</name>
        <dbReference type="ChEBI" id="CHEBI:24875"/>
        <label>1</label>
    </ligand>
</feature>
<dbReference type="PANTHER" id="PTHR11431">
    <property type="entry name" value="FERRITIN"/>
    <property type="match status" value="1"/>
</dbReference>
<dbReference type="GO" id="GO:0004322">
    <property type="term" value="F:ferroxidase activity"/>
    <property type="evidence" value="ECO:0007669"/>
    <property type="project" value="TreeGrafter"/>
</dbReference>
<dbReference type="InterPro" id="IPR008331">
    <property type="entry name" value="Ferritin_DPS_dom"/>
</dbReference>
<feature type="domain" description="Ferritin-like diiron" evidence="8">
    <location>
        <begin position="1"/>
        <end position="145"/>
    </location>
</feature>
<dbReference type="AlphaFoldDB" id="A0A1X0Y526"/>
<evidence type="ECO:0000313" key="10">
    <source>
        <dbReference type="Proteomes" id="UP000193136"/>
    </source>
</evidence>
<dbReference type="InterPro" id="IPR012347">
    <property type="entry name" value="Ferritin-like"/>
</dbReference>
<evidence type="ECO:0000256" key="2">
    <source>
        <dbReference type="ARBA" id="ARBA00022434"/>
    </source>
</evidence>
<dbReference type="GO" id="GO:0005829">
    <property type="term" value="C:cytosol"/>
    <property type="evidence" value="ECO:0007669"/>
    <property type="project" value="TreeGrafter"/>
</dbReference>
<dbReference type="SUPFAM" id="SSF47240">
    <property type="entry name" value="Ferritin-like"/>
    <property type="match status" value="1"/>
</dbReference>
<gene>
    <name evidence="9" type="ORF">B5V00_08415</name>
</gene>
<dbReference type="Pfam" id="PF00210">
    <property type="entry name" value="Ferritin"/>
    <property type="match status" value="1"/>
</dbReference>
<accession>A0A1X0Y526</accession>
<dbReference type="OrthoDB" id="9801481at2"/>
<proteinExistence type="inferred from homology"/>
<dbReference type="FunFam" id="1.20.1260.10:FF:000001">
    <property type="entry name" value="Non-heme ferritin"/>
    <property type="match status" value="1"/>
</dbReference>
<dbReference type="GO" id="GO:0042802">
    <property type="term" value="F:identical protein binding"/>
    <property type="evidence" value="ECO:0007669"/>
    <property type="project" value="UniProtKB-ARBA"/>
</dbReference>
<dbReference type="InterPro" id="IPR009078">
    <property type="entry name" value="Ferritin-like_SF"/>
</dbReference>
<evidence type="ECO:0000256" key="4">
    <source>
        <dbReference type="ARBA" id="ARBA00023002"/>
    </source>
</evidence>
<dbReference type="GO" id="GO:0006826">
    <property type="term" value="P:iron ion transport"/>
    <property type="evidence" value="ECO:0007669"/>
    <property type="project" value="InterPro"/>
</dbReference>
<dbReference type="PROSITE" id="PS50905">
    <property type="entry name" value="FERRITIN_LIKE"/>
    <property type="match status" value="1"/>
</dbReference>
<dbReference type="GO" id="GO:0006879">
    <property type="term" value="P:intracellular iron ion homeostasis"/>
    <property type="evidence" value="ECO:0007669"/>
    <property type="project" value="UniProtKB-KW"/>
</dbReference>
<evidence type="ECO:0000256" key="3">
    <source>
        <dbReference type="ARBA" id="ARBA00022723"/>
    </source>
</evidence>
<keyword evidence="7" id="KW-0963">Cytoplasm</keyword>
<keyword evidence="10" id="KW-1185">Reference proteome</keyword>
<comment type="function">
    <text evidence="7">Iron-storage protein.</text>
</comment>
<reference evidence="9 10" key="1">
    <citation type="submission" date="2017-03" db="EMBL/GenBank/DDBJ databases">
        <title>Genome sequence of Geothermobacter sp. EPR-M, Deep-Sea Iron Reducer.</title>
        <authorList>
            <person name="Tully B."/>
            <person name="Savalia P."/>
            <person name="Abuyen K."/>
            <person name="Baughan C."/>
            <person name="Romero E."/>
            <person name="Ronkowski C."/>
            <person name="Torres B."/>
            <person name="Tremblay J."/>
            <person name="Trujillo A."/>
            <person name="Tyler M."/>
            <person name="Perez-Rodriguez I."/>
            <person name="Amend J."/>
        </authorList>
    </citation>
    <scope>NUCLEOTIDE SEQUENCE [LARGE SCALE GENOMIC DNA]</scope>
    <source>
        <strain evidence="9 10">EPR-M</strain>
    </source>
</reference>
<dbReference type="Proteomes" id="UP000193136">
    <property type="component" value="Unassembled WGS sequence"/>
</dbReference>
<dbReference type="STRING" id="1969733.B5V00_08415"/>
<evidence type="ECO:0000256" key="7">
    <source>
        <dbReference type="RuleBase" id="RU361145"/>
    </source>
</evidence>
<dbReference type="RefSeq" id="WP_085010338.1">
    <property type="nucleotide sequence ID" value="NZ_NAAD01000009.1"/>
</dbReference>
<dbReference type="EC" id="1.16.3.2" evidence="7"/>
<dbReference type="PANTHER" id="PTHR11431:SF127">
    <property type="entry name" value="BACTERIAL NON-HEME FERRITIN"/>
    <property type="match status" value="1"/>
</dbReference>
<dbReference type="Gene3D" id="1.20.1260.10">
    <property type="match status" value="1"/>
</dbReference>
<dbReference type="CDD" id="cd01055">
    <property type="entry name" value="Nonheme_Ferritin"/>
    <property type="match status" value="1"/>
</dbReference>
<dbReference type="GO" id="GO:0008198">
    <property type="term" value="F:ferrous iron binding"/>
    <property type="evidence" value="ECO:0007669"/>
    <property type="project" value="TreeGrafter"/>
</dbReference>
<organism evidence="9 10">
    <name type="scientific">Geothermobacter hydrogeniphilus</name>
    <dbReference type="NCBI Taxonomy" id="1969733"/>
    <lineage>
        <taxon>Bacteria</taxon>
        <taxon>Pseudomonadati</taxon>
        <taxon>Thermodesulfobacteriota</taxon>
        <taxon>Desulfuromonadia</taxon>
        <taxon>Desulfuromonadales</taxon>
        <taxon>Geothermobacteraceae</taxon>
        <taxon>Geothermobacter</taxon>
    </lineage>
</organism>
<comment type="caution">
    <text evidence="9">The sequence shown here is derived from an EMBL/GenBank/DDBJ whole genome shotgun (WGS) entry which is preliminary data.</text>
</comment>
<dbReference type="InterPro" id="IPR001519">
    <property type="entry name" value="Ferritin"/>
</dbReference>
<keyword evidence="5 6" id="KW-0408">Iron</keyword>
<sequence>MLSDKLQGALNEQMKNEFYSAYLYLAIAGYFESEDLPGIASWMRIQALEELTHGEKFFNFITEAGGRTDLRGFDAPQNGFDSPLAAFQYSLEHERFVTASINKLMDLARDEGNHAAQIFLQWFVTEQVEEESNFGLILRKLERIGDDGNGLLRLDEELGARTFVAPAPA</sequence>
<comment type="similarity">
    <text evidence="1 7">Belongs to the ferritin family. Prokaryotic subfamily.</text>
</comment>
<dbReference type="GO" id="GO:0008199">
    <property type="term" value="F:ferric iron binding"/>
    <property type="evidence" value="ECO:0007669"/>
    <property type="project" value="InterPro"/>
</dbReference>
<feature type="binding site" evidence="6">
    <location>
        <position position="17"/>
    </location>
    <ligand>
        <name>Fe cation</name>
        <dbReference type="ChEBI" id="CHEBI:24875"/>
        <label>1</label>
    </ligand>
</feature>
<comment type="catalytic activity">
    <reaction evidence="7">
        <text>4 Fe(2+) + O2 + 6 H2O = 4 iron(III) oxide-hydroxide + 12 H(+)</text>
        <dbReference type="Rhea" id="RHEA:11972"/>
        <dbReference type="ChEBI" id="CHEBI:15377"/>
        <dbReference type="ChEBI" id="CHEBI:15378"/>
        <dbReference type="ChEBI" id="CHEBI:15379"/>
        <dbReference type="ChEBI" id="CHEBI:29033"/>
        <dbReference type="ChEBI" id="CHEBI:78619"/>
        <dbReference type="EC" id="1.16.3.2"/>
    </reaction>
</comment>
<dbReference type="InterPro" id="IPR009040">
    <property type="entry name" value="Ferritin-like_diiron"/>
</dbReference>
<protein>
    <recommendedName>
        <fullName evidence="7">Ferritin</fullName>
        <ecNumber evidence="7">1.16.3.2</ecNumber>
    </recommendedName>
</protein>
<comment type="subcellular location">
    <subcellularLocation>
        <location evidence="7">Cytoplasm</location>
    </subcellularLocation>
</comment>
<feature type="binding site" evidence="6">
    <location>
        <position position="94"/>
    </location>
    <ligand>
        <name>Fe cation</name>
        <dbReference type="ChEBI" id="CHEBI:24875"/>
        <label>1</label>
    </ligand>
</feature>
<name>A0A1X0Y526_9BACT</name>
<evidence type="ECO:0000313" key="9">
    <source>
        <dbReference type="EMBL" id="ORJ60265.1"/>
    </source>
</evidence>
<keyword evidence="3 6" id="KW-0479">Metal-binding</keyword>
<feature type="binding site" evidence="6">
    <location>
        <position position="127"/>
    </location>
    <ligand>
        <name>Fe cation</name>
        <dbReference type="ChEBI" id="CHEBI:24875"/>
        <label>1</label>
    </ligand>
</feature>
<feature type="binding site" evidence="6">
    <location>
        <position position="53"/>
    </location>
    <ligand>
        <name>Fe cation</name>
        <dbReference type="ChEBI" id="CHEBI:24875"/>
        <label>1</label>
    </ligand>
</feature>
<evidence type="ECO:0000256" key="6">
    <source>
        <dbReference type="PIRSR" id="PIRSR601519-1"/>
    </source>
</evidence>
<evidence type="ECO:0000256" key="1">
    <source>
        <dbReference type="ARBA" id="ARBA00006950"/>
    </source>
</evidence>
<dbReference type="InterPro" id="IPR041719">
    <property type="entry name" value="Ferritin_prok"/>
</dbReference>
<keyword evidence="4" id="KW-0560">Oxidoreductase</keyword>
<keyword evidence="2 7" id="KW-0409">Iron storage</keyword>